<dbReference type="OrthoDB" id="6510920at2759"/>
<protein>
    <submittedName>
        <fullName evidence="3 4">Uncharacterized protein</fullName>
    </submittedName>
</protein>
<feature type="signal peptide" evidence="2">
    <location>
        <begin position="1"/>
        <end position="26"/>
    </location>
</feature>
<accession>A0A834VFA0</accession>
<keyword evidence="5" id="KW-1185">Reference proteome</keyword>
<reference evidence="5" key="1">
    <citation type="journal article" date="2020" name="PLoS Negl. Trop. Dis.">
        <title>High-quality nuclear genome for Sarcoptes scabiei-A critical resource for a neglected parasite.</title>
        <authorList>
            <person name="Korhonen P.K."/>
            <person name="Gasser R.B."/>
            <person name="Ma G."/>
            <person name="Wang T."/>
            <person name="Stroehlein A.J."/>
            <person name="Young N.D."/>
            <person name="Ang C.S."/>
            <person name="Fernando D.D."/>
            <person name="Lu H.C."/>
            <person name="Taylor S."/>
            <person name="Reynolds S.L."/>
            <person name="Mofiz E."/>
            <person name="Najaraj S.H."/>
            <person name="Gowda H."/>
            <person name="Madugundu A."/>
            <person name="Renuse S."/>
            <person name="Holt D."/>
            <person name="Pandey A."/>
            <person name="Papenfuss A.T."/>
            <person name="Fischer K."/>
        </authorList>
    </citation>
    <scope>NUCLEOTIDE SEQUENCE [LARGE SCALE GENOMIC DNA]</scope>
</reference>
<feature type="chain" id="PRO_5038259568" evidence="2">
    <location>
        <begin position="27"/>
        <end position="620"/>
    </location>
</feature>
<evidence type="ECO:0000256" key="2">
    <source>
        <dbReference type="SAM" id="SignalP"/>
    </source>
</evidence>
<evidence type="ECO:0000256" key="1">
    <source>
        <dbReference type="SAM" id="Phobius"/>
    </source>
</evidence>
<reference evidence="4" key="3">
    <citation type="submission" date="2022-06" db="UniProtKB">
        <authorList>
            <consortium name="EnsemblMetazoa"/>
        </authorList>
    </citation>
    <scope>IDENTIFICATION</scope>
</reference>
<name>A0A834VFA0_SARSC</name>
<dbReference type="Proteomes" id="UP000070412">
    <property type="component" value="Unassembled WGS sequence"/>
</dbReference>
<evidence type="ECO:0000313" key="3">
    <source>
        <dbReference type="EMBL" id="KAF7495402.1"/>
    </source>
</evidence>
<dbReference type="EMBL" id="WVUK01000048">
    <property type="protein sequence ID" value="KAF7495402.1"/>
    <property type="molecule type" value="Genomic_DNA"/>
</dbReference>
<keyword evidence="2" id="KW-0732">Signal</keyword>
<evidence type="ECO:0000313" key="5">
    <source>
        <dbReference type="Proteomes" id="UP000070412"/>
    </source>
</evidence>
<reference evidence="3" key="2">
    <citation type="submission" date="2020-01" db="EMBL/GenBank/DDBJ databases">
        <authorList>
            <person name="Korhonen P.K.K."/>
            <person name="Guangxu M.G."/>
            <person name="Wang T.W."/>
            <person name="Stroehlein A.J.S."/>
            <person name="Young N.D."/>
            <person name="Ang C.-S.A."/>
            <person name="Fernando D.W.F."/>
            <person name="Lu H.L."/>
            <person name="Taylor S.T."/>
            <person name="Ehtesham M.E.M."/>
            <person name="Najaraj S.H.N."/>
            <person name="Harsha G.H.G."/>
            <person name="Madugundu A.M."/>
            <person name="Renuse S.R."/>
            <person name="Holt D.H."/>
            <person name="Pandey A.P."/>
            <person name="Papenfuss A.P."/>
            <person name="Gasser R.B.G."/>
            <person name="Fischer K.F."/>
        </authorList>
    </citation>
    <scope>NUCLEOTIDE SEQUENCE</scope>
    <source>
        <strain evidence="3">SSS_KF_BRIS2020</strain>
    </source>
</reference>
<feature type="transmembrane region" description="Helical" evidence="1">
    <location>
        <begin position="504"/>
        <end position="527"/>
    </location>
</feature>
<dbReference type="EnsemblMetazoa" id="SSS_84s_mrna">
    <property type="protein sequence ID" value="KAF7495402.1"/>
    <property type="gene ID" value="SSS_84"/>
</dbReference>
<dbReference type="AlphaFoldDB" id="A0A834VFA0"/>
<keyword evidence="1" id="KW-0812">Transmembrane</keyword>
<dbReference type="Gene3D" id="2.120.10.30">
    <property type="entry name" value="TolB, C-terminal domain"/>
    <property type="match status" value="1"/>
</dbReference>
<gene>
    <name evidence="3" type="ORF">SSS_84</name>
</gene>
<proteinExistence type="predicted"/>
<dbReference type="InterPro" id="IPR011042">
    <property type="entry name" value="6-blade_b-propeller_TolB-like"/>
</dbReference>
<keyword evidence="1" id="KW-1133">Transmembrane helix</keyword>
<evidence type="ECO:0000313" key="4">
    <source>
        <dbReference type="EnsemblMetazoa" id="KAF7495402.1"/>
    </source>
</evidence>
<keyword evidence="1" id="KW-0472">Membrane</keyword>
<sequence length="620" mass="72291">MESNLFEWIAIKLLLYYLLWEQKIFAMNKLENLCRYHNNLIEIIQIIEFDRITSISLCSDRNETIKLDSKILAYEIDIIQQDLLFITAQRKLYRKNLRESNQKPRLLAEYFPLDITRLALDWINHLLYMVVDQSEIVLTSTRPNDRFAFKKTSLLFSIDSGTIKKLLVCPGLSLLIWHEIEWNENNRNRIKVCQQDGTMIRTLHSSQNFIYDLNIDHFDFALFFISGGNLGRISLNSLGERTNLGVIEKEESYFRLTHNVLRNFALLDSDIIVDIKYNLIFAYRLNYLESKLDDTPKRSKLLTDLNKSNLRLSSDREFRIYSSRMFSETFQTICHDQLCIDVCVPNGNQFKFSCLCYTGNERRCNDYGHYSDDKRLSYYNTRSTSKDHQNYSKSSTVDEQVNFSHSVFWNDSRTSKSNPFQTNKSVQINLTQIESPKLTLELPASNESFGSLTHSDRDISIPNSTISAKIELKAKHFEEGVSLDSVRITMMGKLELFSKIKSPLWFLMFAVTTFMMTTSLFCCILGFKKIFKRNFHKNSDSFSKNQINTDSVVAEKHGTVVVYHKDVALAATDIKEEFEFEKTQLLANRFGNVKDSPYENLDSTIRYNNDNPNVYINLKC</sequence>
<organism evidence="3">
    <name type="scientific">Sarcoptes scabiei</name>
    <name type="common">Itch mite</name>
    <name type="synonym">Acarus scabiei</name>
    <dbReference type="NCBI Taxonomy" id="52283"/>
    <lineage>
        <taxon>Eukaryota</taxon>
        <taxon>Metazoa</taxon>
        <taxon>Ecdysozoa</taxon>
        <taxon>Arthropoda</taxon>
        <taxon>Chelicerata</taxon>
        <taxon>Arachnida</taxon>
        <taxon>Acari</taxon>
        <taxon>Acariformes</taxon>
        <taxon>Sarcoptiformes</taxon>
        <taxon>Astigmata</taxon>
        <taxon>Psoroptidia</taxon>
        <taxon>Sarcoptoidea</taxon>
        <taxon>Sarcoptidae</taxon>
        <taxon>Sarcoptinae</taxon>
        <taxon>Sarcoptes</taxon>
    </lineage>
</organism>